<name>A0A9D4EZY2_DREPO</name>
<reference evidence="1" key="1">
    <citation type="journal article" date="2019" name="bioRxiv">
        <title>The Genome of the Zebra Mussel, Dreissena polymorpha: A Resource for Invasive Species Research.</title>
        <authorList>
            <person name="McCartney M.A."/>
            <person name="Auch B."/>
            <person name="Kono T."/>
            <person name="Mallez S."/>
            <person name="Zhang Y."/>
            <person name="Obille A."/>
            <person name="Becker A."/>
            <person name="Abrahante J.E."/>
            <person name="Garbe J."/>
            <person name="Badalamenti J.P."/>
            <person name="Herman A."/>
            <person name="Mangelson H."/>
            <person name="Liachko I."/>
            <person name="Sullivan S."/>
            <person name="Sone E.D."/>
            <person name="Koren S."/>
            <person name="Silverstein K.A.T."/>
            <person name="Beckman K.B."/>
            <person name="Gohl D.M."/>
        </authorList>
    </citation>
    <scope>NUCLEOTIDE SEQUENCE</scope>
    <source>
        <strain evidence="1">Duluth1</strain>
        <tissue evidence="1">Whole animal</tissue>
    </source>
</reference>
<dbReference type="AlphaFoldDB" id="A0A9D4EZY2"/>
<sequence length="349" mass="38984">MAESQAAQGMVAPPGSWGYPAPNTGQTYCMPPGQYQAPMMPPGQQGMYYPPGAQPYYNPYGHMMPQMQGPPGSSQMVPQMIGIPGSGQMMPQMQGVPGSGQMMPQMQGVPGSGQMVPPMMPGAPGYPAVVGQLAAAVDPFANSADAAVKRGLHNVKVSRFDATEVERQLQGELFDKWHESCEVVKATKIQFSRIEGYLDHLMDAYEGITPETRKKMDGVLWAEGEWEYRLMEWKFNKGDNSEARYGMIAFGRSPDKQFVDCMYVMYKMDFKVAPQVIVERKDHSMLWGLITWQTLSQHTVERSLGTKDIERLKNFFRSKAMEGFYKEGVIEKINYVTSLEDIPKDDIKS</sequence>
<reference evidence="1" key="2">
    <citation type="submission" date="2020-11" db="EMBL/GenBank/DDBJ databases">
        <authorList>
            <person name="McCartney M.A."/>
            <person name="Auch B."/>
            <person name="Kono T."/>
            <person name="Mallez S."/>
            <person name="Becker A."/>
            <person name="Gohl D.M."/>
            <person name="Silverstein K.A.T."/>
            <person name="Koren S."/>
            <person name="Bechman K.B."/>
            <person name="Herman A."/>
            <person name="Abrahante J.E."/>
            <person name="Garbe J."/>
        </authorList>
    </citation>
    <scope>NUCLEOTIDE SEQUENCE</scope>
    <source>
        <strain evidence="1">Duluth1</strain>
        <tissue evidence="1">Whole animal</tissue>
    </source>
</reference>
<evidence type="ECO:0000313" key="2">
    <source>
        <dbReference type="Proteomes" id="UP000828390"/>
    </source>
</evidence>
<evidence type="ECO:0000313" key="1">
    <source>
        <dbReference type="EMBL" id="KAH3789864.1"/>
    </source>
</evidence>
<proteinExistence type="predicted"/>
<dbReference type="EMBL" id="JAIWYP010000008">
    <property type="protein sequence ID" value="KAH3789864.1"/>
    <property type="molecule type" value="Genomic_DNA"/>
</dbReference>
<gene>
    <name evidence="1" type="ORF">DPMN_168053</name>
</gene>
<dbReference type="OrthoDB" id="5951315at2759"/>
<comment type="caution">
    <text evidence="1">The sequence shown here is derived from an EMBL/GenBank/DDBJ whole genome shotgun (WGS) entry which is preliminary data.</text>
</comment>
<dbReference type="Proteomes" id="UP000828390">
    <property type="component" value="Unassembled WGS sequence"/>
</dbReference>
<organism evidence="1 2">
    <name type="scientific">Dreissena polymorpha</name>
    <name type="common">Zebra mussel</name>
    <name type="synonym">Mytilus polymorpha</name>
    <dbReference type="NCBI Taxonomy" id="45954"/>
    <lineage>
        <taxon>Eukaryota</taxon>
        <taxon>Metazoa</taxon>
        <taxon>Spiralia</taxon>
        <taxon>Lophotrochozoa</taxon>
        <taxon>Mollusca</taxon>
        <taxon>Bivalvia</taxon>
        <taxon>Autobranchia</taxon>
        <taxon>Heteroconchia</taxon>
        <taxon>Euheterodonta</taxon>
        <taxon>Imparidentia</taxon>
        <taxon>Neoheterodontei</taxon>
        <taxon>Myida</taxon>
        <taxon>Dreissenoidea</taxon>
        <taxon>Dreissenidae</taxon>
        <taxon>Dreissena</taxon>
    </lineage>
</organism>
<keyword evidence="2" id="KW-1185">Reference proteome</keyword>
<accession>A0A9D4EZY2</accession>
<protein>
    <submittedName>
        <fullName evidence="1">Uncharacterized protein</fullName>
    </submittedName>
</protein>